<dbReference type="InterPro" id="IPR036236">
    <property type="entry name" value="Znf_C2H2_sf"/>
</dbReference>
<proteinExistence type="predicted"/>
<comment type="caution">
    <text evidence="3">The sequence shown here is derived from an EMBL/GenBank/DDBJ whole genome shotgun (WGS) entry which is preliminary data.</text>
</comment>
<evidence type="ECO:0000256" key="1">
    <source>
        <dbReference type="SAM" id="MobiDB-lite"/>
    </source>
</evidence>
<evidence type="ECO:0000313" key="3">
    <source>
        <dbReference type="EMBL" id="CAE7762301.1"/>
    </source>
</evidence>
<accession>A0A812Y1M3</accession>
<feature type="region of interest" description="Disordered" evidence="1">
    <location>
        <begin position="77"/>
        <end position="101"/>
    </location>
</feature>
<organism evidence="3 4">
    <name type="scientific">Symbiodinium pilosum</name>
    <name type="common">Dinoflagellate</name>
    <dbReference type="NCBI Taxonomy" id="2952"/>
    <lineage>
        <taxon>Eukaryota</taxon>
        <taxon>Sar</taxon>
        <taxon>Alveolata</taxon>
        <taxon>Dinophyceae</taxon>
        <taxon>Suessiales</taxon>
        <taxon>Symbiodiniaceae</taxon>
        <taxon>Symbiodinium</taxon>
    </lineage>
</organism>
<dbReference type="AlphaFoldDB" id="A0A812Y1M3"/>
<evidence type="ECO:0000313" key="4">
    <source>
        <dbReference type="Proteomes" id="UP000649617"/>
    </source>
</evidence>
<dbReference type="EMBL" id="CAJNIZ010047097">
    <property type="protein sequence ID" value="CAE7762301.1"/>
    <property type="molecule type" value="Genomic_DNA"/>
</dbReference>
<sequence>MADVAAWTEEQLASIPDETPSLESWMKPLACLICKKSFPTTLQFQEHLMSSSHVRVMAKHRRDWNDRRKRQILEDAHKAKQQHEEAEPEQSAPPKKLKTQPEPLAIEVMPDGVEMPEERAERNMPEKRAGVAFDVEPEPEHSEKEELSALVDKELGRGGAVVQRASALNISLKLLNSMTYIRIYRLNGELLEFWLMAREAEDLVVNRDVKRFLGRCAGSADGPMAYAVRLVHMKDKLELQDEDLINWAWLDAGALQYVLVDALSLDPKDVLSGDELVFFYKDVCQLMNPELLMTYAFQVSKHNGIKYCQKVLDAWASAVLSLPCDCVNDIESPPGKSFLSRCLALLCALHDAEDVFRKEYRLYRGRQESEEDRRRRLKNDFYDGHMPGEDLEDILHRSFAGATIRLISDRLRVETVEHTFALPSETVKNDLFQLVAQNIGGRYHPGRLSIGLGSDLMVALINKGLPRWCWSGFNLLLHVLEGVRVTGDCEEPLGIYSTCFALNKRICLL</sequence>
<dbReference type="InterPro" id="IPR013087">
    <property type="entry name" value="Znf_C2H2_type"/>
</dbReference>
<dbReference type="SUPFAM" id="SSF57667">
    <property type="entry name" value="beta-beta-alpha zinc fingers"/>
    <property type="match status" value="1"/>
</dbReference>
<dbReference type="PROSITE" id="PS00028">
    <property type="entry name" value="ZINC_FINGER_C2H2_1"/>
    <property type="match status" value="1"/>
</dbReference>
<protein>
    <submittedName>
        <fullName evidence="3">FCPE protein</fullName>
    </submittedName>
</protein>
<dbReference type="Proteomes" id="UP000649617">
    <property type="component" value="Unassembled WGS sequence"/>
</dbReference>
<reference evidence="3" key="1">
    <citation type="submission" date="2021-02" db="EMBL/GenBank/DDBJ databases">
        <authorList>
            <person name="Dougan E. K."/>
            <person name="Rhodes N."/>
            <person name="Thang M."/>
            <person name="Chan C."/>
        </authorList>
    </citation>
    <scope>NUCLEOTIDE SEQUENCE</scope>
</reference>
<gene>
    <name evidence="3" type="primary">FCPE</name>
    <name evidence="3" type="ORF">SPIL2461_LOCUS22266</name>
</gene>
<evidence type="ECO:0000259" key="2">
    <source>
        <dbReference type="PROSITE" id="PS00028"/>
    </source>
</evidence>
<name>A0A812Y1M3_SYMPI</name>
<feature type="domain" description="C2H2-type" evidence="2">
    <location>
        <begin position="31"/>
        <end position="53"/>
    </location>
</feature>
<keyword evidence="4" id="KW-1185">Reference proteome</keyword>